<accession>A0A8S1W561</accession>
<dbReference type="AlphaFoldDB" id="A0A8S1W561"/>
<sequence>MSDIRILDLIRVNSYSEFQVEYDALLPPNIIHFDDQNQSPIYVDSINIEDVGKDLSTNIVSNPSPPICKQIQKPQCFNSTNQRLEKYQSKQRKQFNAHPGESKNIPKNFTRALKNFIINHFDSSVQKNPEIKKFLATRSAKACKQTLENALHSCKLLNQISLVFFGNLKWGTIFLEQNKVDLETYIRFNEVWFESIN</sequence>
<organism evidence="1 2">
    <name type="scientific">Paramecium octaurelia</name>
    <dbReference type="NCBI Taxonomy" id="43137"/>
    <lineage>
        <taxon>Eukaryota</taxon>
        <taxon>Sar</taxon>
        <taxon>Alveolata</taxon>
        <taxon>Ciliophora</taxon>
        <taxon>Intramacronucleata</taxon>
        <taxon>Oligohymenophorea</taxon>
        <taxon>Peniculida</taxon>
        <taxon>Parameciidae</taxon>
        <taxon>Paramecium</taxon>
    </lineage>
</organism>
<dbReference type="EMBL" id="CAJJDP010000080">
    <property type="protein sequence ID" value="CAD8183522.1"/>
    <property type="molecule type" value="Genomic_DNA"/>
</dbReference>
<comment type="caution">
    <text evidence="1">The sequence shown here is derived from an EMBL/GenBank/DDBJ whole genome shotgun (WGS) entry which is preliminary data.</text>
</comment>
<evidence type="ECO:0000313" key="1">
    <source>
        <dbReference type="EMBL" id="CAD8183522.1"/>
    </source>
</evidence>
<protein>
    <submittedName>
        <fullName evidence="1">Uncharacterized protein</fullName>
    </submittedName>
</protein>
<name>A0A8S1W561_PAROT</name>
<proteinExistence type="predicted"/>
<gene>
    <name evidence="1" type="ORF">POCTA_138.1.T0810122</name>
</gene>
<reference evidence="1" key="1">
    <citation type="submission" date="2021-01" db="EMBL/GenBank/DDBJ databases">
        <authorList>
            <consortium name="Genoscope - CEA"/>
            <person name="William W."/>
        </authorList>
    </citation>
    <scope>NUCLEOTIDE SEQUENCE</scope>
</reference>
<evidence type="ECO:0000313" key="2">
    <source>
        <dbReference type="Proteomes" id="UP000683925"/>
    </source>
</evidence>
<dbReference type="OMA" id="GNLKWGT"/>
<keyword evidence="2" id="KW-1185">Reference proteome</keyword>
<dbReference type="Proteomes" id="UP000683925">
    <property type="component" value="Unassembled WGS sequence"/>
</dbReference>
<dbReference type="OrthoDB" id="10424751at2759"/>